<evidence type="ECO:0000259" key="11">
    <source>
        <dbReference type="PROSITE" id="PS51094"/>
    </source>
</evidence>
<evidence type="ECO:0000256" key="6">
    <source>
        <dbReference type="ARBA" id="ARBA00022683"/>
    </source>
</evidence>
<dbReference type="Gene3D" id="3.40.930.10">
    <property type="entry name" value="Mannitol-specific EII, Chain A"/>
    <property type="match status" value="1"/>
</dbReference>
<evidence type="ECO:0000256" key="3">
    <source>
        <dbReference type="ARBA" id="ARBA00022490"/>
    </source>
</evidence>
<dbReference type="GO" id="GO:0009401">
    <property type="term" value="P:phosphoenolpyruvate-dependent sugar phosphotransferase system"/>
    <property type="evidence" value="ECO:0007669"/>
    <property type="project" value="UniProtKB-KW"/>
</dbReference>
<accession>A0A7C5UX72</accession>
<keyword evidence="4" id="KW-0597">Phosphoprotein</keyword>
<keyword evidence="2" id="KW-0813">Transport</keyword>
<evidence type="ECO:0000256" key="9">
    <source>
        <dbReference type="ARBA" id="ARBA00041175"/>
    </source>
</evidence>
<evidence type="ECO:0000313" key="12">
    <source>
        <dbReference type="EMBL" id="HHR96627.1"/>
    </source>
</evidence>
<protein>
    <recommendedName>
        <fullName evidence="9">Ascorbate-specific PTS system EIIA component</fullName>
    </recommendedName>
    <alternativeName>
        <fullName evidence="10">Ascorbate-specific phosphotransferase enzyme IIA component</fullName>
    </alternativeName>
</protein>
<dbReference type="PROSITE" id="PS00372">
    <property type="entry name" value="PTS_EIIA_TYPE_2_HIS"/>
    <property type="match status" value="1"/>
</dbReference>
<dbReference type="InterPro" id="IPR016152">
    <property type="entry name" value="PTrfase/Anion_transptr"/>
</dbReference>
<dbReference type="GO" id="GO:0016301">
    <property type="term" value="F:kinase activity"/>
    <property type="evidence" value="ECO:0007669"/>
    <property type="project" value="UniProtKB-KW"/>
</dbReference>
<keyword evidence="7" id="KW-0418">Kinase</keyword>
<reference evidence="12" key="1">
    <citation type="journal article" date="2020" name="mSystems">
        <title>Genome- and Community-Level Interaction Insights into Carbon Utilization and Element Cycling Functions of Hydrothermarchaeota in Hydrothermal Sediment.</title>
        <authorList>
            <person name="Zhou Z."/>
            <person name="Liu Y."/>
            <person name="Xu W."/>
            <person name="Pan J."/>
            <person name="Luo Z.H."/>
            <person name="Li M."/>
        </authorList>
    </citation>
    <scope>NUCLEOTIDE SEQUENCE [LARGE SCALE GENOMIC DNA]</scope>
    <source>
        <strain evidence="12">SpSt-1</strain>
    </source>
</reference>
<dbReference type="PROSITE" id="PS51094">
    <property type="entry name" value="PTS_EIIA_TYPE_2"/>
    <property type="match status" value="1"/>
</dbReference>
<dbReference type="GO" id="GO:0005737">
    <property type="term" value="C:cytoplasm"/>
    <property type="evidence" value="ECO:0007669"/>
    <property type="project" value="UniProtKB-SubCell"/>
</dbReference>
<dbReference type="CDD" id="cd00211">
    <property type="entry name" value="PTS_IIA_fru"/>
    <property type="match status" value="1"/>
</dbReference>
<dbReference type="SUPFAM" id="SSF55804">
    <property type="entry name" value="Phoshotransferase/anion transport protein"/>
    <property type="match status" value="1"/>
</dbReference>
<evidence type="ECO:0000256" key="10">
    <source>
        <dbReference type="ARBA" id="ARBA00042072"/>
    </source>
</evidence>
<gene>
    <name evidence="12" type="ORF">ENL47_07450</name>
</gene>
<sequence length="163" mass="17704">MSSEHLDIIKAIGNRISITKSVKNWVDAVKLTGRMLIEDGVVEERYIDAMIEVVEELGPYIAIAPGVAIPHARPEDGAKEIGLGILIVKDGVMFGSPNDPVYVVIAFAAKDKTSHLGILKELAELLSMPSLIDHLRNASSLKEVVEIIKTCLSMKNNSKVSTK</sequence>
<evidence type="ECO:0000256" key="7">
    <source>
        <dbReference type="ARBA" id="ARBA00022777"/>
    </source>
</evidence>
<feature type="domain" description="PTS EIIA type-2" evidence="11">
    <location>
        <begin position="7"/>
        <end position="151"/>
    </location>
</feature>
<proteinExistence type="predicted"/>
<evidence type="ECO:0000256" key="1">
    <source>
        <dbReference type="ARBA" id="ARBA00004496"/>
    </source>
</evidence>
<organism evidence="12">
    <name type="scientific">Ignisphaera aggregans</name>
    <dbReference type="NCBI Taxonomy" id="334771"/>
    <lineage>
        <taxon>Archaea</taxon>
        <taxon>Thermoproteota</taxon>
        <taxon>Thermoprotei</taxon>
        <taxon>Desulfurococcales</taxon>
        <taxon>Desulfurococcaceae</taxon>
        <taxon>Ignisphaera</taxon>
    </lineage>
</organism>
<evidence type="ECO:0000256" key="5">
    <source>
        <dbReference type="ARBA" id="ARBA00022679"/>
    </source>
</evidence>
<keyword evidence="5" id="KW-0808">Transferase</keyword>
<dbReference type="PANTHER" id="PTHR36203:SF1">
    <property type="entry name" value="ASCORBATE-SPECIFIC PTS SYSTEM EIIA COMPONENT"/>
    <property type="match status" value="1"/>
</dbReference>
<evidence type="ECO:0000256" key="4">
    <source>
        <dbReference type="ARBA" id="ARBA00022553"/>
    </source>
</evidence>
<dbReference type="Pfam" id="PF00359">
    <property type="entry name" value="PTS_EIIA_2"/>
    <property type="match status" value="1"/>
</dbReference>
<comment type="function">
    <text evidence="8">The phosphoenolpyruvate-dependent sugar phosphotransferase system (sugar PTS), a major carbohydrate active transport system, catalyzes the phosphorylation of incoming sugar substrates concomitantly with their translocation across the cell membrane. The enzyme II UlaABC PTS system is involved in ascorbate transport.</text>
</comment>
<dbReference type="InterPro" id="IPR002178">
    <property type="entry name" value="PTS_EIIA_type-2_dom"/>
</dbReference>
<keyword evidence="3" id="KW-0963">Cytoplasm</keyword>
<dbReference type="AlphaFoldDB" id="A0A7C5UX72"/>
<comment type="subcellular location">
    <subcellularLocation>
        <location evidence="1">Cytoplasm</location>
    </subcellularLocation>
</comment>
<keyword evidence="6" id="KW-0598">Phosphotransferase system</keyword>
<comment type="caution">
    <text evidence="12">The sequence shown here is derived from an EMBL/GenBank/DDBJ whole genome shotgun (WGS) entry which is preliminary data.</text>
</comment>
<dbReference type="EMBL" id="DRUB01000142">
    <property type="protein sequence ID" value="HHR96627.1"/>
    <property type="molecule type" value="Genomic_DNA"/>
</dbReference>
<name>A0A7C5UX72_9CREN</name>
<dbReference type="InterPro" id="IPR051351">
    <property type="entry name" value="Ascorbate-PTS_EIIA_comp"/>
</dbReference>
<keyword evidence="12" id="KW-0762">Sugar transport</keyword>
<evidence type="ECO:0000256" key="8">
    <source>
        <dbReference type="ARBA" id="ARBA00037387"/>
    </source>
</evidence>
<dbReference type="PANTHER" id="PTHR36203">
    <property type="entry name" value="ASCORBATE-SPECIFIC PTS SYSTEM EIIA COMPONENT"/>
    <property type="match status" value="1"/>
</dbReference>
<evidence type="ECO:0000256" key="2">
    <source>
        <dbReference type="ARBA" id="ARBA00022448"/>
    </source>
</evidence>